<name>A0ABC8QPJ3_9AQUA</name>
<evidence type="ECO:0000313" key="1">
    <source>
        <dbReference type="EMBL" id="CAK9134453.1"/>
    </source>
</evidence>
<reference evidence="1 2" key="1">
    <citation type="submission" date="2024-02" db="EMBL/GenBank/DDBJ databases">
        <authorList>
            <person name="Vignale AGUSTIN F."/>
            <person name="Sosa J E."/>
            <person name="Modenutti C."/>
        </authorList>
    </citation>
    <scope>NUCLEOTIDE SEQUENCE [LARGE SCALE GENOMIC DNA]</scope>
</reference>
<dbReference type="Proteomes" id="UP001642360">
    <property type="component" value="Unassembled WGS sequence"/>
</dbReference>
<gene>
    <name evidence="1" type="ORF">ILEXP_LOCUS1383</name>
</gene>
<evidence type="ECO:0000313" key="2">
    <source>
        <dbReference type="Proteomes" id="UP001642360"/>
    </source>
</evidence>
<proteinExistence type="predicted"/>
<dbReference type="AlphaFoldDB" id="A0ABC8QPJ3"/>
<comment type="caution">
    <text evidence="1">The sequence shown here is derived from an EMBL/GenBank/DDBJ whole genome shotgun (WGS) entry which is preliminary data.</text>
</comment>
<protein>
    <submittedName>
        <fullName evidence="1">Uncharacterized protein</fullName>
    </submittedName>
</protein>
<accession>A0ABC8QPJ3</accession>
<dbReference type="EMBL" id="CAUOFW020000447">
    <property type="protein sequence ID" value="CAK9134453.1"/>
    <property type="molecule type" value="Genomic_DNA"/>
</dbReference>
<keyword evidence="2" id="KW-1185">Reference proteome</keyword>
<organism evidence="1 2">
    <name type="scientific">Ilex paraguariensis</name>
    <name type="common">yerba mate</name>
    <dbReference type="NCBI Taxonomy" id="185542"/>
    <lineage>
        <taxon>Eukaryota</taxon>
        <taxon>Viridiplantae</taxon>
        <taxon>Streptophyta</taxon>
        <taxon>Embryophyta</taxon>
        <taxon>Tracheophyta</taxon>
        <taxon>Spermatophyta</taxon>
        <taxon>Magnoliopsida</taxon>
        <taxon>eudicotyledons</taxon>
        <taxon>Gunneridae</taxon>
        <taxon>Pentapetalae</taxon>
        <taxon>asterids</taxon>
        <taxon>campanulids</taxon>
        <taxon>Aquifoliales</taxon>
        <taxon>Aquifoliaceae</taxon>
        <taxon>Ilex</taxon>
    </lineage>
</organism>
<sequence>MARPLITNDKFNGEVRIEYCKRSHLVSSLSSWRKLFASQACRDSDNRNLLNPKLGFS</sequence>